<dbReference type="SUPFAM" id="SSF52788">
    <property type="entry name" value="Phosphotyrosine protein phosphatases I"/>
    <property type="match status" value="1"/>
</dbReference>
<dbReference type="Pfam" id="PF01451">
    <property type="entry name" value="LMWPc"/>
    <property type="match status" value="1"/>
</dbReference>
<comment type="caution">
    <text evidence="6">The sequence shown here is derived from an EMBL/GenBank/DDBJ whole genome shotgun (WGS) entry which is preliminary data.</text>
</comment>
<feature type="active site" description="Nucleophile" evidence="4">
    <location>
        <position position="7"/>
    </location>
</feature>
<dbReference type="EC" id="3.1.3.48" evidence="6"/>
<keyword evidence="3" id="KW-0904">Protein phosphatase</keyword>
<dbReference type="InterPro" id="IPR050438">
    <property type="entry name" value="LMW_PTPase"/>
</dbReference>
<dbReference type="GO" id="GO:0004725">
    <property type="term" value="F:protein tyrosine phosphatase activity"/>
    <property type="evidence" value="ECO:0007669"/>
    <property type="project" value="UniProtKB-EC"/>
</dbReference>
<keyword evidence="2 6" id="KW-0378">Hydrolase</keyword>
<dbReference type="AlphaFoldDB" id="A0A9X1CEK8"/>
<dbReference type="PANTHER" id="PTHR11717">
    <property type="entry name" value="LOW MOLECULAR WEIGHT PROTEIN TYROSINE PHOSPHATASE"/>
    <property type="match status" value="1"/>
</dbReference>
<feature type="domain" description="Phosphotyrosine protein phosphatase I" evidence="5">
    <location>
        <begin position="1"/>
        <end position="198"/>
    </location>
</feature>
<organism evidence="6 7">
    <name type="scientific">Oceanobacillus polygoni</name>
    <dbReference type="NCBI Taxonomy" id="1235259"/>
    <lineage>
        <taxon>Bacteria</taxon>
        <taxon>Bacillati</taxon>
        <taxon>Bacillota</taxon>
        <taxon>Bacilli</taxon>
        <taxon>Bacillales</taxon>
        <taxon>Bacillaceae</taxon>
        <taxon>Oceanobacillus</taxon>
    </lineage>
</organism>
<comment type="similarity">
    <text evidence="1">Belongs to the low molecular weight phosphotyrosine protein phosphatase family.</text>
</comment>
<reference evidence="6" key="1">
    <citation type="submission" date="2021-03" db="EMBL/GenBank/DDBJ databases">
        <title>Genomic Encyclopedia of Type Strains, Phase IV (KMG-IV): sequencing the most valuable type-strain genomes for metagenomic binning, comparative biology and taxonomic classification.</title>
        <authorList>
            <person name="Goeker M."/>
        </authorList>
    </citation>
    <scope>NUCLEOTIDE SEQUENCE</scope>
    <source>
        <strain evidence="6">DSM 107338</strain>
    </source>
</reference>
<dbReference type="Proteomes" id="UP001138793">
    <property type="component" value="Unassembled WGS sequence"/>
</dbReference>
<dbReference type="EMBL" id="JAGGMB010000001">
    <property type="protein sequence ID" value="MBP2076227.1"/>
    <property type="molecule type" value="Genomic_DNA"/>
</dbReference>
<dbReference type="RefSeq" id="WP_149475156.1">
    <property type="nucleotide sequence ID" value="NZ_JAGGMB010000001.1"/>
</dbReference>
<dbReference type="Gene3D" id="3.40.50.2300">
    <property type="match status" value="1"/>
</dbReference>
<evidence type="ECO:0000313" key="6">
    <source>
        <dbReference type="EMBL" id="MBP2076227.1"/>
    </source>
</evidence>
<accession>A0A9X1CEK8</accession>
<feature type="active site" description="Nucleophile" evidence="4">
    <location>
        <position position="13"/>
    </location>
</feature>
<gene>
    <name evidence="6" type="ORF">J2Z64_000438</name>
</gene>
<dbReference type="InterPro" id="IPR023485">
    <property type="entry name" value="Ptyr_pPase"/>
</dbReference>
<proteinExistence type="inferred from homology"/>
<evidence type="ECO:0000313" key="7">
    <source>
        <dbReference type="Proteomes" id="UP001138793"/>
    </source>
</evidence>
<keyword evidence="7" id="KW-1185">Reference proteome</keyword>
<protein>
    <submittedName>
        <fullName evidence="6">Protein-tyrosine phosphatase</fullName>
        <ecNumber evidence="6">3.1.3.48</ecNumber>
    </submittedName>
</protein>
<evidence type="ECO:0000259" key="5">
    <source>
        <dbReference type="SMART" id="SM00226"/>
    </source>
</evidence>
<evidence type="ECO:0000256" key="2">
    <source>
        <dbReference type="ARBA" id="ARBA00022801"/>
    </source>
</evidence>
<dbReference type="OrthoDB" id="9784339at2"/>
<evidence type="ECO:0000256" key="4">
    <source>
        <dbReference type="PIRSR" id="PIRSR617867-1"/>
    </source>
</evidence>
<name>A0A9X1CEK8_9BACI</name>
<sequence length="201" mass="22896">MNILFVCTGNTCRSPMAEALLKEKMPEASTQSAGIFASHNLHANAFAIQSLAERGIQCEHRSQPVTAKLLSWADVVLTMTTGHKQSLIIDFPDYQNNFYTLKEYVSEADKQVWQELQKAYADLEVKRALFIQQHGTKLGKRELERRLQEYLSHELATIRGLETNLINYDISDPFGGSLGIYQETLNELEKHIDLLIKKIKK</sequence>
<dbReference type="PRINTS" id="PR00719">
    <property type="entry name" value="LMWPTPASE"/>
</dbReference>
<dbReference type="InterPro" id="IPR017867">
    <property type="entry name" value="Tyr_phospatase_low_mol_wt"/>
</dbReference>
<dbReference type="CDD" id="cd16344">
    <property type="entry name" value="LMWPAP"/>
    <property type="match status" value="1"/>
</dbReference>
<evidence type="ECO:0000256" key="3">
    <source>
        <dbReference type="ARBA" id="ARBA00022912"/>
    </source>
</evidence>
<dbReference type="SMART" id="SM00226">
    <property type="entry name" value="LMWPc"/>
    <property type="match status" value="1"/>
</dbReference>
<dbReference type="InterPro" id="IPR036196">
    <property type="entry name" value="Ptyr_pPase_sf"/>
</dbReference>
<evidence type="ECO:0000256" key="1">
    <source>
        <dbReference type="ARBA" id="ARBA00011063"/>
    </source>
</evidence>
<dbReference type="PANTHER" id="PTHR11717:SF31">
    <property type="entry name" value="LOW MOLECULAR WEIGHT PROTEIN-TYROSINE-PHOSPHATASE ETP-RELATED"/>
    <property type="match status" value="1"/>
</dbReference>